<organism evidence="2 4">
    <name type="scientific">Rotaria socialis</name>
    <dbReference type="NCBI Taxonomy" id="392032"/>
    <lineage>
        <taxon>Eukaryota</taxon>
        <taxon>Metazoa</taxon>
        <taxon>Spiralia</taxon>
        <taxon>Gnathifera</taxon>
        <taxon>Rotifera</taxon>
        <taxon>Eurotatoria</taxon>
        <taxon>Bdelloidea</taxon>
        <taxon>Philodinida</taxon>
        <taxon>Philodinidae</taxon>
        <taxon>Rotaria</taxon>
    </lineage>
</organism>
<evidence type="ECO:0000313" key="3">
    <source>
        <dbReference type="EMBL" id="CAF4595044.1"/>
    </source>
</evidence>
<proteinExistence type="predicted"/>
<protein>
    <submittedName>
        <fullName evidence="2">Uncharacterized protein</fullName>
    </submittedName>
</protein>
<comment type="caution">
    <text evidence="2">The sequence shown here is derived from an EMBL/GenBank/DDBJ whole genome shotgun (WGS) entry which is preliminary data.</text>
</comment>
<evidence type="ECO:0000313" key="2">
    <source>
        <dbReference type="EMBL" id="CAF3557840.1"/>
    </source>
</evidence>
<sequence>MFYLYFTAALVCLDASVPAIMGIRINKFNEHSNDDDDDGYSDTNYGKNKRRFSSSEDWTHVDDQHTTIEINDEPRQALSRLATIAKRAAIITVNNNEAENRPLSLFNESEFRQICVNNCLREPFVNLFAQLFSQMDAFICDPPSGKYSNVDQWLAKRCSTKNFERTIFIADQPKRHVPSFYLHLWKRSRLLIVKLLQDLMIIIFLL</sequence>
<dbReference type="GO" id="GO:0005085">
    <property type="term" value="F:guanyl-nucleotide exchange factor activity"/>
    <property type="evidence" value="ECO:0007669"/>
    <property type="project" value="InterPro"/>
</dbReference>
<keyword evidence="1" id="KW-0732">Signal</keyword>
<dbReference type="PANTHER" id="PTHR46070:SF1">
    <property type="entry name" value="PINSTRIPE, ISOFORM A"/>
    <property type="match status" value="1"/>
</dbReference>
<dbReference type="InterPro" id="IPR047278">
    <property type="entry name" value="DEN5A/B"/>
</dbReference>
<feature type="chain" id="PRO_5036233396" evidence="1">
    <location>
        <begin position="23"/>
        <end position="206"/>
    </location>
</feature>
<dbReference type="EMBL" id="CAJOBQ010003131">
    <property type="protein sequence ID" value="CAF4595044.1"/>
    <property type="molecule type" value="Genomic_DNA"/>
</dbReference>
<dbReference type="Proteomes" id="UP000663869">
    <property type="component" value="Unassembled WGS sequence"/>
</dbReference>
<dbReference type="Proteomes" id="UP000663862">
    <property type="component" value="Unassembled WGS sequence"/>
</dbReference>
<gene>
    <name evidence="2" type="ORF">FME351_LOCUS19809</name>
    <name evidence="3" type="ORF">TSG867_LOCUS27458</name>
</gene>
<dbReference type="AlphaFoldDB" id="A0A818K904"/>
<feature type="signal peptide" evidence="1">
    <location>
        <begin position="1"/>
        <end position="22"/>
    </location>
</feature>
<dbReference type="EMBL" id="CAJNYU010002478">
    <property type="protein sequence ID" value="CAF3557840.1"/>
    <property type="molecule type" value="Genomic_DNA"/>
</dbReference>
<reference evidence="2" key="1">
    <citation type="submission" date="2021-02" db="EMBL/GenBank/DDBJ databases">
        <authorList>
            <person name="Nowell W R."/>
        </authorList>
    </citation>
    <scope>NUCLEOTIDE SEQUENCE</scope>
</reference>
<name>A0A818K904_9BILA</name>
<accession>A0A818K904</accession>
<dbReference type="PANTHER" id="PTHR46070">
    <property type="entry name" value="PINSTRIPE, ISOFORM A"/>
    <property type="match status" value="1"/>
</dbReference>
<evidence type="ECO:0000313" key="4">
    <source>
        <dbReference type="Proteomes" id="UP000663869"/>
    </source>
</evidence>
<evidence type="ECO:0000256" key="1">
    <source>
        <dbReference type="SAM" id="SignalP"/>
    </source>
</evidence>
<dbReference type="GO" id="GO:0031267">
    <property type="term" value="F:small GTPase binding"/>
    <property type="evidence" value="ECO:0007669"/>
    <property type="project" value="InterPro"/>
</dbReference>